<keyword evidence="1" id="KW-0732">Signal</keyword>
<dbReference type="GO" id="GO:0070828">
    <property type="term" value="P:heterochromatin organization"/>
    <property type="evidence" value="ECO:0007669"/>
    <property type="project" value="TreeGrafter"/>
</dbReference>
<dbReference type="EMBL" id="CP036263">
    <property type="protein sequence ID" value="QDS97799.1"/>
    <property type="molecule type" value="Genomic_DNA"/>
</dbReference>
<reference evidence="2 3" key="1">
    <citation type="submission" date="2019-02" db="EMBL/GenBank/DDBJ databases">
        <title>Deep-cultivation of Planctomycetes and their phenomic and genomic characterization uncovers novel biology.</title>
        <authorList>
            <person name="Wiegand S."/>
            <person name="Jogler M."/>
            <person name="Boedeker C."/>
            <person name="Pinto D."/>
            <person name="Vollmers J."/>
            <person name="Rivas-Marin E."/>
            <person name="Kohn T."/>
            <person name="Peeters S.H."/>
            <person name="Heuer A."/>
            <person name="Rast P."/>
            <person name="Oberbeckmann S."/>
            <person name="Bunk B."/>
            <person name="Jeske O."/>
            <person name="Meyerdierks A."/>
            <person name="Storesund J.E."/>
            <person name="Kallscheuer N."/>
            <person name="Luecker S."/>
            <person name="Lage O.M."/>
            <person name="Pohl T."/>
            <person name="Merkel B.J."/>
            <person name="Hornburger P."/>
            <person name="Mueller R.-W."/>
            <person name="Bruemmer F."/>
            <person name="Labrenz M."/>
            <person name="Spormann A.M."/>
            <person name="Op den Camp H."/>
            <person name="Overmann J."/>
            <person name="Amann R."/>
            <person name="Jetten M.S.M."/>
            <person name="Mascher T."/>
            <person name="Medema M.H."/>
            <person name="Devos D.P."/>
            <person name="Kaster A.-K."/>
            <person name="Ovreas L."/>
            <person name="Rohde M."/>
            <person name="Galperin M.Y."/>
            <person name="Jogler C."/>
        </authorList>
    </citation>
    <scope>NUCLEOTIDE SEQUENCE [LARGE SCALE GENOMIC DNA]</scope>
    <source>
        <strain evidence="2 3">HG15A2</strain>
    </source>
</reference>
<dbReference type="AlphaFoldDB" id="A0A517MSF2"/>
<feature type="signal peptide" evidence="1">
    <location>
        <begin position="1"/>
        <end position="26"/>
    </location>
</feature>
<dbReference type="SUPFAM" id="SSF82185">
    <property type="entry name" value="Histone H3 K4-specific methyltransferase SET7/9 N-terminal domain"/>
    <property type="match status" value="2"/>
</dbReference>
<proteinExistence type="predicted"/>
<feature type="chain" id="PRO_5021782110" evidence="1">
    <location>
        <begin position="27"/>
        <end position="246"/>
    </location>
</feature>
<dbReference type="PANTHER" id="PTHR46820:SF1">
    <property type="entry name" value="HISTONE-LYSINE N-METHYLTRANSFERASE SETD7"/>
    <property type="match status" value="1"/>
</dbReference>
<organism evidence="2 3">
    <name type="scientific">Adhaeretor mobilis</name>
    <dbReference type="NCBI Taxonomy" id="1930276"/>
    <lineage>
        <taxon>Bacteria</taxon>
        <taxon>Pseudomonadati</taxon>
        <taxon>Planctomycetota</taxon>
        <taxon>Planctomycetia</taxon>
        <taxon>Pirellulales</taxon>
        <taxon>Lacipirellulaceae</taxon>
        <taxon>Adhaeretor</taxon>
    </lineage>
</organism>
<dbReference type="InterPro" id="IPR011652">
    <property type="entry name" value="MORN_2"/>
</dbReference>
<dbReference type="GO" id="GO:0003682">
    <property type="term" value="F:chromatin binding"/>
    <property type="evidence" value="ECO:0007669"/>
    <property type="project" value="TreeGrafter"/>
</dbReference>
<sequence length="246" mass="28282" precursor="true">MNFIRLSLLAFLFPMAIALFTPTVRAQEDDIYLKVASPEPPPKEVRRYKKHPLKYSDGSVHSESDIIKMSNDELINDGNYTEYYRNGNKFSEGTFSMGIHSGKWTFWHENGELCKKVAFKKGQPNGSWDVFGEEGNLTARKSYKNGLRDGKWAYYFPGGKQLRLEFEVKEGQPSGRRVSYYKNGQMRQESIYVDGELNGTTTEWDESGRKLVEIQFKDGKRDGTMTYWNESGEPTTRQYAAGKLTQ</sequence>
<protein>
    <submittedName>
        <fullName evidence="2">MORN repeat variant</fullName>
    </submittedName>
</protein>
<dbReference type="PANTHER" id="PTHR46820">
    <property type="entry name" value="HISTONE-LYSINE N-METHYLTRANSFERASE SETD7"/>
    <property type="match status" value="1"/>
</dbReference>
<dbReference type="RefSeq" id="WP_145058462.1">
    <property type="nucleotide sequence ID" value="NZ_CP036263.1"/>
</dbReference>
<dbReference type="KEGG" id="amob:HG15A2_10660"/>
<dbReference type="GO" id="GO:0005694">
    <property type="term" value="C:chromosome"/>
    <property type="evidence" value="ECO:0007669"/>
    <property type="project" value="TreeGrafter"/>
</dbReference>
<evidence type="ECO:0000313" key="2">
    <source>
        <dbReference type="EMBL" id="QDS97799.1"/>
    </source>
</evidence>
<evidence type="ECO:0000313" key="3">
    <source>
        <dbReference type="Proteomes" id="UP000319852"/>
    </source>
</evidence>
<dbReference type="Proteomes" id="UP000319852">
    <property type="component" value="Chromosome"/>
</dbReference>
<gene>
    <name evidence="2" type="ORF">HG15A2_10660</name>
</gene>
<evidence type="ECO:0000256" key="1">
    <source>
        <dbReference type="SAM" id="SignalP"/>
    </source>
</evidence>
<dbReference type="OrthoDB" id="8854536at2"/>
<accession>A0A517MSF2</accession>
<dbReference type="Pfam" id="PF07661">
    <property type="entry name" value="MORN_2"/>
    <property type="match status" value="3"/>
</dbReference>
<dbReference type="Gene3D" id="2.20.110.10">
    <property type="entry name" value="Histone H3 K4-specific methyltransferase SET7/9 N-terminal domain"/>
    <property type="match status" value="2"/>
</dbReference>
<keyword evidence="3" id="KW-1185">Reference proteome</keyword>
<name>A0A517MSF2_9BACT</name>